<name>A0A0F9K641_9ZZZZ</name>
<reference evidence="1" key="1">
    <citation type="journal article" date="2015" name="Nature">
        <title>Complex archaea that bridge the gap between prokaryotes and eukaryotes.</title>
        <authorList>
            <person name="Spang A."/>
            <person name="Saw J.H."/>
            <person name="Jorgensen S.L."/>
            <person name="Zaremba-Niedzwiedzka K."/>
            <person name="Martijn J."/>
            <person name="Lind A.E."/>
            <person name="van Eijk R."/>
            <person name="Schleper C."/>
            <person name="Guy L."/>
            <person name="Ettema T.J."/>
        </authorList>
    </citation>
    <scope>NUCLEOTIDE SEQUENCE</scope>
</reference>
<dbReference type="Pfam" id="PF12843">
    <property type="entry name" value="QSregVF_b"/>
    <property type="match status" value="1"/>
</dbReference>
<sequence>LEKPIALKKMPLGKHKNRPFSEIPIEYLKWAAGKDFDQDLLFSIRLEINARKKKTSFETASNPFSCL</sequence>
<dbReference type="AlphaFoldDB" id="A0A0F9K641"/>
<accession>A0A0F9K641</accession>
<gene>
    <name evidence="1" type="ORF">LCGC14_1369770</name>
</gene>
<dbReference type="EMBL" id="LAZR01008638">
    <property type="protein sequence ID" value="KKM77463.1"/>
    <property type="molecule type" value="Genomic_DNA"/>
</dbReference>
<protein>
    <submittedName>
        <fullName evidence="1">Uncharacterized protein</fullName>
    </submittedName>
</protein>
<proteinExistence type="predicted"/>
<comment type="caution">
    <text evidence="1">The sequence shown here is derived from an EMBL/GenBank/DDBJ whole genome shotgun (WGS) entry which is preliminary data.</text>
</comment>
<evidence type="ECO:0000313" key="1">
    <source>
        <dbReference type="EMBL" id="KKM77463.1"/>
    </source>
</evidence>
<organism evidence="1">
    <name type="scientific">marine sediment metagenome</name>
    <dbReference type="NCBI Taxonomy" id="412755"/>
    <lineage>
        <taxon>unclassified sequences</taxon>
        <taxon>metagenomes</taxon>
        <taxon>ecological metagenomes</taxon>
    </lineage>
</organism>
<dbReference type="InterPro" id="IPR024530">
    <property type="entry name" value="QSregVF_b"/>
</dbReference>
<feature type="non-terminal residue" evidence="1">
    <location>
        <position position="1"/>
    </location>
</feature>